<evidence type="ECO:0000313" key="1">
    <source>
        <dbReference type="EMBL" id="GBH18931.1"/>
    </source>
</evidence>
<dbReference type="Proteomes" id="UP000248291">
    <property type="component" value="Unassembled WGS sequence"/>
</dbReference>
<organism evidence="1 2">
    <name type="scientific">Pseudomonas syringae pv. actinidiae</name>
    <dbReference type="NCBI Taxonomy" id="103796"/>
    <lineage>
        <taxon>Bacteria</taxon>
        <taxon>Pseudomonadati</taxon>
        <taxon>Pseudomonadota</taxon>
        <taxon>Gammaproteobacteria</taxon>
        <taxon>Pseudomonadales</taxon>
        <taxon>Pseudomonadaceae</taxon>
        <taxon>Pseudomonas</taxon>
        <taxon>Pseudomonas syringae</taxon>
    </lineage>
</organism>
<dbReference type="EMBL" id="BGKA01000182">
    <property type="protein sequence ID" value="GBH18931.1"/>
    <property type="molecule type" value="Genomic_DNA"/>
</dbReference>
<sequence>MSFNTDRSQLFKQLEDGAVRDLRRMDGNGKRTILHITGKSTLEDARDVFYSDGHKRADIMLKNADSVALLVTLLGRQRFVKR</sequence>
<keyword evidence="1" id="KW-0456">Lyase</keyword>
<dbReference type="GO" id="GO:0016829">
    <property type="term" value="F:lyase activity"/>
    <property type="evidence" value="ECO:0007669"/>
    <property type="project" value="UniProtKB-KW"/>
</dbReference>
<evidence type="ECO:0000313" key="2">
    <source>
        <dbReference type="Proteomes" id="UP000248291"/>
    </source>
</evidence>
<accession>A0AAN4TMK1</accession>
<protein>
    <submittedName>
        <fullName evidence="1">Citrate lyase beta subunit</fullName>
    </submittedName>
</protein>
<dbReference type="AlphaFoldDB" id="A0AAN4TMK1"/>
<gene>
    <name evidence="1" type="ORF">KPSA3_04926</name>
</gene>
<name>A0AAN4TMK1_PSESF</name>
<proteinExistence type="predicted"/>
<reference evidence="1 2" key="1">
    <citation type="submission" date="2018-04" db="EMBL/GenBank/DDBJ databases">
        <title>Draft genome sequence of Pseudomonas syringae pv. actinidiae biovar 3 strains isolated from kiwifruit in Kagawa prefecture.</title>
        <authorList>
            <person name="Tabuchi M."/>
            <person name="Saito M."/>
            <person name="Fujiwara S."/>
            <person name="Sasa N."/>
            <person name="Akimitsu K."/>
            <person name="Gomi K."/>
            <person name="Konishi-Sugita S."/>
            <person name="Hamano K."/>
            <person name="Kataoka I."/>
        </authorList>
    </citation>
    <scope>NUCLEOTIDE SEQUENCE [LARGE SCALE GENOMIC DNA]</scope>
    <source>
        <strain evidence="1 2">MAFF212211</strain>
    </source>
</reference>
<comment type="caution">
    <text evidence="1">The sequence shown here is derived from an EMBL/GenBank/DDBJ whole genome shotgun (WGS) entry which is preliminary data.</text>
</comment>